<dbReference type="RefSeq" id="WP_283424533.1">
    <property type="nucleotide sequence ID" value="NZ_FXTY01000001.1"/>
</dbReference>
<protein>
    <submittedName>
        <fullName evidence="2">Serine/threonine protein phosphatase 1</fullName>
    </submittedName>
</protein>
<comment type="caution">
    <text evidence="2">The sequence shown here is derived from an EMBL/GenBank/DDBJ whole genome shotgun (WGS) entry which is preliminary data.</text>
</comment>
<dbReference type="EMBL" id="FXTY01000001">
    <property type="protein sequence ID" value="SMP06909.1"/>
    <property type="molecule type" value="Genomic_DNA"/>
</dbReference>
<dbReference type="InterPro" id="IPR050126">
    <property type="entry name" value="Ap4A_hydrolase"/>
</dbReference>
<dbReference type="PANTHER" id="PTHR42850:SF4">
    <property type="entry name" value="ZINC-DEPENDENT ENDOPOLYPHOSPHATASE"/>
    <property type="match status" value="1"/>
</dbReference>
<dbReference type="Gene3D" id="3.60.21.10">
    <property type="match status" value="1"/>
</dbReference>
<evidence type="ECO:0000313" key="3">
    <source>
        <dbReference type="Proteomes" id="UP001157961"/>
    </source>
</evidence>
<accession>A0ABY1NDM4</accession>
<dbReference type="SUPFAM" id="SSF56300">
    <property type="entry name" value="Metallo-dependent phosphatases"/>
    <property type="match status" value="1"/>
</dbReference>
<dbReference type="Pfam" id="PF00149">
    <property type="entry name" value="Metallophos"/>
    <property type="match status" value="1"/>
</dbReference>
<evidence type="ECO:0000259" key="1">
    <source>
        <dbReference type="Pfam" id="PF00149"/>
    </source>
</evidence>
<sequence>MTSPIYAIGDIHGYLDKLEEVMDQIVADGGPDAEVVFLGDLVDRGPDSKGVIDFVLNGLKQGRNWTVLNGNHDRMFRYFMEPSPRVDMRLRPDLYWLHERLGGRETLASYGLHFGAEARLSEIHAAARATVPAEHVAFLTKLPYTEQSKGLLFVHAGIVPEVPLADQSNDDLCWIRDDFLSYLQPHPWLVVHGHTPVEHASHHGNRVNLDTGAGYGRPVSAAVFEDGRVWSLQPEGRQELLPNP</sequence>
<dbReference type="Proteomes" id="UP001157961">
    <property type="component" value="Unassembled WGS sequence"/>
</dbReference>
<dbReference type="PANTHER" id="PTHR42850">
    <property type="entry name" value="METALLOPHOSPHOESTERASE"/>
    <property type="match status" value="1"/>
</dbReference>
<dbReference type="InterPro" id="IPR004843">
    <property type="entry name" value="Calcineurin-like_PHP"/>
</dbReference>
<proteinExistence type="predicted"/>
<dbReference type="InterPro" id="IPR029052">
    <property type="entry name" value="Metallo-depent_PP-like"/>
</dbReference>
<gene>
    <name evidence="2" type="ORF">SAMN06265373_101690</name>
</gene>
<dbReference type="CDD" id="cd00144">
    <property type="entry name" value="MPP_PPP_family"/>
    <property type="match status" value="1"/>
</dbReference>
<reference evidence="2 3" key="1">
    <citation type="submission" date="2017-05" db="EMBL/GenBank/DDBJ databases">
        <authorList>
            <person name="Varghese N."/>
            <person name="Submissions S."/>
        </authorList>
    </citation>
    <scope>NUCLEOTIDE SEQUENCE [LARGE SCALE GENOMIC DNA]</scope>
    <source>
        <strain evidence="2 3">DSM 29734</strain>
    </source>
</reference>
<evidence type="ECO:0000313" key="2">
    <source>
        <dbReference type="EMBL" id="SMP06909.1"/>
    </source>
</evidence>
<feature type="domain" description="Calcineurin-like phosphoesterase" evidence="1">
    <location>
        <begin position="4"/>
        <end position="209"/>
    </location>
</feature>
<keyword evidence="3" id="KW-1185">Reference proteome</keyword>
<name>A0ABY1NDM4_9RHOB</name>
<organism evidence="2 3">
    <name type="scientific">Shimia sagamensis</name>
    <dbReference type="NCBI Taxonomy" id="1566352"/>
    <lineage>
        <taxon>Bacteria</taxon>
        <taxon>Pseudomonadati</taxon>
        <taxon>Pseudomonadota</taxon>
        <taxon>Alphaproteobacteria</taxon>
        <taxon>Rhodobacterales</taxon>
        <taxon>Roseobacteraceae</taxon>
    </lineage>
</organism>